<dbReference type="AlphaFoldDB" id="A0A8K0P3L8"/>
<evidence type="ECO:0000313" key="1">
    <source>
        <dbReference type="EMBL" id="KAG8232416.1"/>
    </source>
</evidence>
<evidence type="ECO:0000313" key="2">
    <source>
        <dbReference type="Proteomes" id="UP000792457"/>
    </source>
</evidence>
<comment type="caution">
    <text evidence="1">The sequence shown here is derived from an EMBL/GenBank/DDBJ whole genome shotgun (WGS) entry which is preliminary data.</text>
</comment>
<reference evidence="1" key="2">
    <citation type="submission" date="2017-10" db="EMBL/GenBank/DDBJ databases">
        <title>Ladona fulva Genome sequencing and assembly.</title>
        <authorList>
            <person name="Murali S."/>
            <person name="Richards S."/>
            <person name="Bandaranaike D."/>
            <person name="Bellair M."/>
            <person name="Blankenburg K."/>
            <person name="Chao H."/>
            <person name="Dinh H."/>
            <person name="Doddapaneni H."/>
            <person name="Dugan-Rocha S."/>
            <person name="Elkadiri S."/>
            <person name="Gnanaolivu R."/>
            <person name="Hernandez B."/>
            <person name="Skinner E."/>
            <person name="Javaid M."/>
            <person name="Lee S."/>
            <person name="Li M."/>
            <person name="Ming W."/>
            <person name="Munidasa M."/>
            <person name="Muniz J."/>
            <person name="Nguyen L."/>
            <person name="Hughes D."/>
            <person name="Osuji N."/>
            <person name="Pu L.-L."/>
            <person name="Puazo M."/>
            <person name="Qu C."/>
            <person name="Quiroz J."/>
            <person name="Raj R."/>
            <person name="Weissenberger G."/>
            <person name="Xin Y."/>
            <person name="Zou X."/>
            <person name="Han Y."/>
            <person name="Worley K."/>
            <person name="Muzny D."/>
            <person name="Gibbs R."/>
        </authorList>
    </citation>
    <scope>NUCLEOTIDE SEQUENCE</scope>
    <source>
        <strain evidence="1">Sampled in the wild</strain>
    </source>
</reference>
<proteinExistence type="predicted"/>
<dbReference type="EMBL" id="KZ308616">
    <property type="protein sequence ID" value="KAG8232416.1"/>
    <property type="molecule type" value="Genomic_DNA"/>
</dbReference>
<dbReference type="OrthoDB" id="409048at2759"/>
<reference evidence="1" key="1">
    <citation type="submission" date="2013-04" db="EMBL/GenBank/DDBJ databases">
        <authorList>
            <person name="Qu J."/>
            <person name="Murali S.C."/>
            <person name="Bandaranaike D."/>
            <person name="Bellair M."/>
            <person name="Blankenburg K."/>
            <person name="Chao H."/>
            <person name="Dinh H."/>
            <person name="Doddapaneni H."/>
            <person name="Downs B."/>
            <person name="Dugan-Rocha S."/>
            <person name="Elkadiri S."/>
            <person name="Gnanaolivu R.D."/>
            <person name="Hernandez B."/>
            <person name="Javaid M."/>
            <person name="Jayaseelan J.C."/>
            <person name="Lee S."/>
            <person name="Li M."/>
            <person name="Ming W."/>
            <person name="Munidasa M."/>
            <person name="Muniz J."/>
            <person name="Nguyen L."/>
            <person name="Ongeri F."/>
            <person name="Osuji N."/>
            <person name="Pu L.-L."/>
            <person name="Puazo M."/>
            <person name="Qu C."/>
            <person name="Quiroz J."/>
            <person name="Raj R."/>
            <person name="Weissenberger G."/>
            <person name="Xin Y."/>
            <person name="Zou X."/>
            <person name="Han Y."/>
            <person name="Richards S."/>
            <person name="Worley K."/>
            <person name="Muzny D."/>
            <person name="Gibbs R."/>
        </authorList>
    </citation>
    <scope>NUCLEOTIDE SEQUENCE</scope>
    <source>
        <strain evidence="1">Sampled in the wild</strain>
    </source>
</reference>
<dbReference type="InterPro" id="IPR036691">
    <property type="entry name" value="Endo/exonu/phosph_ase_sf"/>
</dbReference>
<evidence type="ECO:0008006" key="3">
    <source>
        <dbReference type="Google" id="ProtNLM"/>
    </source>
</evidence>
<keyword evidence="2" id="KW-1185">Reference proteome</keyword>
<protein>
    <recommendedName>
        <fullName evidence="3">Endonuclease/exonuclease/phosphatase domain-containing protein</fullName>
    </recommendedName>
</protein>
<gene>
    <name evidence="1" type="ORF">J437_LFUL013988</name>
</gene>
<sequence>MVVHVHEKQHPKCLECLERDGVFSINTRIAGTNIANVCKPPQVKWPSPPMPIIEHPCLFIGDFNRHRHAWGYEINDENGTALHEGSLSIRPGGEKNTHQTCAFYQDQQHERELTPLG</sequence>
<dbReference type="Proteomes" id="UP000792457">
    <property type="component" value="Unassembled WGS sequence"/>
</dbReference>
<dbReference type="SUPFAM" id="SSF56219">
    <property type="entry name" value="DNase I-like"/>
    <property type="match status" value="1"/>
</dbReference>
<name>A0A8K0P3L8_LADFU</name>
<accession>A0A8K0P3L8</accession>
<organism evidence="1 2">
    <name type="scientific">Ladona fulva</name>
    <name type="common">Scarce chaser dragonfly</name>
    <name type="synonym">Libellula fulva</name>
    <dbReference type="NCBI Taxonomy" id="123851"/>
    <lineage>
        <taxon>Eukaryota</taxon>
        <taxon>Metazoa</taxon>
        <taxon>Ecdysozoa</taxon>
        <taxon>Arthropoda</taxon>
        <taxon>Hexapoda</taxon>
        <taxon>Insecta</taxon>
        <taxon>Pterygota</taxon>
        <taxon>Palaeoptera</taxon>
        <taxon>Odonata</taxon>
        <taxon>Epiprocta</taxon>
        <taxon>Anisoptera</taxon>
        <taxon>Libelluloidea</taxon>
        <taxon>Libellulidae</taxon>
        <taxon>Ladona</taxon>
    </lineage>
</organism>